<dbReference type="Proteomes" id="UP000694380">
    <property type="component" value="Unplaced"/>
</dbReference>
<dbReference type="GO" id="GO:0051082">
    <property type="term" value="F:unfolded protein binding"/>
    <property type="evidence" value="ECO:0007669"/>
    <property type="project" value="TreeGrafter"/>
</dbReference>
<evidence type="ECO:0000259" key="5">
    <source>
        <dbReference type="PROSITE" id="PS01031"/>
    </source>
</evidence>
<dbReference type="PROSITE" id="PS01031">
    <property type="entry name" value="SHSP"/>
    <property type="match status" value="1"/>
</dbReference>
<dbReference type="GO" id="GO:0042026">
    <property type="term" value="P:protein refolding"/>
    <property type="evidence" value="ECO:0007669"/>
    <property type="project" value="TreeGrafter"/>
</dbReference>
<dbReference type="PANTHER" id="PTHR45640">
    <property type="entry name" value="HEAT SHOCK PROTEIN HSP-12.2-RELATED"/>
    <property type="match status" value="1"/>
</dbReference>
<accession>A0A8C3FT89</accession>
<dbReference type="Gene3D" id="2.60.40.790">
    <property type="match status" value="1"/>
</dbReference>
<sequence>MPSCSRYLVRLLPLRRWPSRGFGPTWVCSSEPGSPLLGPAPKSCFEQVAGDVRRHLEEMARIRRAVCQAQPPLRWEPAGQRQLGEAGDAKAELGSPGPREEKFQLSVDVAGFSLEELTVRLEGRSVMEAGKREKQSTELHTQAVLPEDVDLQAVTCSLSRDGQLCIQAPRLAPAQAGRVPGGNPLPQKGPAARGQPAP</sequence>
<feature type="region of interest" description="Disordered" evidence="4">
    <location>
        <begin position="174"/>
        <end position="198"/>
    </location>
</feature>
<evidence type="ECO:0000256" key="1">
    <source>
        <dbReference type="ARBA" id="ARBA00023016"/>
    </source>
</evidence>
<dbReference type="PANTHER" id="PTHR45640:SF2">
    <property type="entry name" value="HEAT SHOCK PROTEIN BETA-11-RELATED"/>
    <property type="match status" value="1"/>
</dbReference>
<evidence type="ECO:0000313" key="7">
    <source>
        <dbReference type="Proteomes" id="UP000694380"/>
    </source>
</evidence>
<dbReference type="AlphaFoldDB" id="A0A8C3FT89"/>
<dbReference type="GeneTree" id="ENSGT00950000185241"/>
<dbReference type="SUPFAM" id="SSF49764">
    <property type="entry name" value="HSP20-like chaperones"/>
    <property type="match status" value="1"/>
</dbReference>
<dbReference type="GO" id="GO:0005634">
    <property type="term" value="C:nucleus"/>
    <property type="evidence" value="ECO:0007669"/>
    <property type="project" value="TreeGrafter"/>
</dbReference>
<dbReference type="Ensembl" id="ENSCPBT00000015535.1">
    <property type="protein sequence ID" value="ENSCPBP00000013071.1"/>
    <property type="gene ID" value="ENSCPBG00000009818.1"/>
</dbReference>
<evidence type="ECO:0000256" key="3">
    <source>
        <dbReference type="RuleBase" id="RU003616"/>
    </source>
</evidence>
<evidence type="ECO:0000313" key="6">
    <source>
        <dbReference type="Ensembl" id="ENSCPBP00000013071.1"/>
    </source>
</evidence>
<reference evidence="6" key="1">
    <citation type="submission" date="2025-08" db="UniProtKB">
        <authorList>
            <consortium name="Ensembl"/>
        </authorList>
    </citation>
    <scope>IDENTIFICATION</scope>
</reference>
<dbReference type="InterPro" id="IPR008978">
    <property type="entry name" value="HSP20-like_chaperone"/>
</dbReference>
<organism evidence="6 7">
    <name type="scientific">Chrysemys picta bellii</name>
    <name type="common">Western painted turtle</name>
    <name type="synonym">Emys bellii</name>
    <dbReference type="NCBI Taxonomy" id="8478"/>
    <lineage>
        <taxon>Eukaryota</taxon>
        <taxon>Metazoa</taxon>
        <taxon>Chordata</taxon>
        <taxon>Craniata</taxon>
        <taxon>Vertebrata</taxon>
        <taxon>Euteleostomi</taxon>
        <taxon>Archelosauria</taxon>
        <taxon>Testudinata</taxon>
        <taxon>Testudines</taxon>
        <taxon>Cryptodira</taxon>
        <taxon>Durocryptodira</taxon>
        <taxon>Testudinoidea</taxon>
        <taxon>Emydidae</taxon>
        <taxon>Chrysemys</taxon>
    </lineage>
</organism>
<dbReference type="PRINTS" id="PR00299">
    <property type="entry name" value="ACRYSTALLIN"/>
</dbReference>
<feature type="region of interest" description="Disordered" evidence="4">
    <location>
        <begin position="77"/>
        <end position="99"/>
    </location>
</feature>
<dbReference type="InterPro" id="IPR002068">
    <property type="entry name" value="A-crystallin/Hsp20_dom"/>
</dbReference>
<evidence type="ECO:0000256" key="2">
    <source>
        <dbReference type="PROSITE-ProRule" id="PRU00285"/>
    </source>
</evidence>
<dbReference type="GO" id="GO:0009408">
    <property type="term" value="P:response to heat"/>
    <property type="evidence" value="ECO:0007669"/>
    <property type="project" value="TreeGrafter"/>
</dbReference>
<dbReference type="Pfam" id="PF00011">
    <property type="entry name" value="HSP20"/>
    <property type="match status" value="1"/>
</dbReference>
<keyword evidence="7" id="KW-1185">Reference proteome</keyword>
<protein>
    <recommendedName>
        <fullName evidence="5">SHSP domain-containing protein</fullName>
    </recommendedName>
</protein>
<name>A0A8C3FT89_CHRPI</name>
<feature type="domain" description="SHSP" evidence="5">
    <location>
        <begin position="84"/>
        <end position="188"/>
    </location>
</feature>
<reference evidence="6" key="2">
    <citation type="submission" date="2025-09" db="UniProtKB">
        <authorList>
            <consortium name="Ensembl"/>
        </authorList>
    </citation>
    <scope>IDENTIFICATION</scope>
</reference>
<dbReference type="GO" id="GO:0005737">
    <property type="term" value="C:cytoplasm"/>
    <property type="evidence" value="ECO:0007669"/>
    <property type="project" value="TreeGrafter"/>
</dbReference>
<evidence type="ECO:0000256" key="4">
    <source>
        <dbReference type="SAM" id="MobiDB-lite"/>
    </source>
</evidence>
<dbReference type="InterPro" id="IPR001436">
    <property type="entry name" value="Alpha-crystallin/sHSP_animal"/>
</dbReference>
<keyword evidence="1" id="KW-0346">Stress response</keyword>
<proteinExistence type="inferred from homology"/>
<comment type="similarity">
    <text evidence="2 3">Belongs to the small heat shock protein (HSP20) family.</text>
</comment>